<gene>
    <name evidence="2" type="ORF">METZ01_LOCUS298158</name>
</gene>
<name>A0A382M8I3_9ZZZZ</name>
<dbReference type="SUPFAM" id="SSF51735">
    <property type="entry name" value="NAD(P)-binding Rossmann-fold domains"/>
    <property type="match status" value="1"/>
</dbReference>
<sequence>MNNYPIATILGGGGFIGRYLVRNLTKKNFRCIIPTRNAFTKGYLKTQAAPGAIEFINFNTDEIKNAIENSDIVINLCGILYETRKQKFNTIHVDLPETIATLCAQSDVKKFVHVSAIGASKESQSKYQQSKFLGEEKALNNFKNTIIIRPSVVCGSEDNFTNLFAKLSISPIIPIVGINYKFQPIFVNDVARAIVKAIEIKKNEGQIYEIGGEKIISFGDMVKLILKIVGKKRLVVEMPMTLAKMQSALLNLLPIPPILTKDQCLILSEKDNVVSGSHLVLKDLNIKPADVETEMEKWLWRYRSGGEFAKV</sequence>
<feature type="domain" description="NAD-dependent epimerase/dehydratase" evidence="1">
    <location>
        <begin position="8"/>
        <end position="211"/>
    </location>
</feature>
<protein>
    <recommendedName>
        <fullName evidence="1">NAD-dependent epimerase/dehydratase domain-containing protein</fullName>
    </recommendedName>
</protein>
<dbReference type="PANTHER" id="PTHR12126">
    <property type="entry name" value="NADH-UBIQUINONE OXIDOREDUCTASE 39 KDA SUBUNIT-RELATED"/>
    <property type="match status" value="1"/>
</dbReference>
<dbReference type="InterPro" id="IPR051207">
    <property type="entry name" value="ComplexI_NDUFA9_subunit"/>
</dbReference>
<dbReference type="Gene3D" id="3.40.50.720">
    <property type="entry name" value="NAD(P)-binding Rossmann-like Domain"/>
    <property type="match status" value="1"/>
</dbReference>
<evidence type="ECO:0000259" key="1">
    <source>
        <dbReference type="Pfam" id="PF01370"/>
    </source>
</evidence>
<accession>A0A382M8I3</accession>
<reference evidence="2" key="1">
    <citation type="submission" date="2018-05" db="EMBL/GenBank/DDBJ databases">
        <authorList>
            <person name="Lanie J.A."/>
            <person name="Ng W.-L."/>
            <person name="Kazmierczak K.M."/>
            <person name="Andrzejewski T.M."/>
            <person name="Davidsen T.M."/>
            <person name="Wayne K.J."/>
            <person name="Tettelin H."/>
            <person name="Glass J.I."/>
            <person name="Rusch D."/>
            <person name="Podicherti R."/>
            <person name="Tsui H.-C.T."/>
            <person name="Winkler M.E."/>
        </authorList>
    </citation>
    <scope>NUCLEOTIDE SEQUENCE</scope>
</reference>
<organism evidence="2">
    <name type="scientific">marine metagenome</name>
    <dbReference type="NCBI Taxonomy" id="408172"/>
    <lineage>
        <taxon>unclassified sequences</taxon>
        <taxon>metagenomes</taxon>
        <taxon>ecological metagenomes</taxon>
    </lineage>
</organism>
<dbReference type="InterPro" id="IPR001509">
    <property type="entry name" value="Epimerase_deHydtase"/>
</dbReference>
<dbReference type="InterPro" id="IPR036291">
    <property type="entry name" value="NAD(P)-bd_dom_sf"/>
</dbReference>
<evidence type="ECO:0000313" key="2">
    <source>
        <dbReference type="EMBL" id="SVC45304.1"/>
    </source>
</evidence>
<proteinExistence type="predicted"/>
<dbReference type="AlphaFoldDB" id="A0A382M8I3"/>
<dbReference type="CDD" id="cd05271">
    <property type="entry name" value="NDUFA9_like_SDR_a"/>
    <property type="match status" value="1"/>
</dbReference>
<dbReference type="Pfam" id="PF01370">
    <property type="entry name" value="Epimerase"/>
    <property type="match status" value="1"/>
</dbReference>
<dbReference type="PANTHER" id="PTHR12126:SF11">
    <property type="entry name" value="NADH DEHYDROGENASE [UBIQUINONE] 1 ALPHA SUBCOMPLEX SUBUNIT 9, MITOCHONDRIAL"/>
    <property type="match status" value="1"/>
</dbReference>
<dbReference type="GO" id="GO:0044877">
    <property type="term" value="F:protein-containing complex binding"/>
    <property type="evidence" value="ECO:0007669"/>
    <property type="project" value="TreeGrafter"/>
</dbReference>
<dbReference type="EMBL" id="UINC01092045">
    <property type="protein sequence ID" value="SVC45304.1"/>
    <property type="molecule type" value="Genomic_DNA"/>
</dbReference>